<dbReference type="PANTHER" id="PTHR12127:SF7">
    <property type="entry name" value="SD02261P"/>
    <property type="match status" value="1"/>
</dbReference>
<evidence type="ECO:0000256" key="2">
    <source>
        <dbReference type="SAM" id="Phobius"/>
    </source>
</evidence>
<feature type="transmembrane region" description="Helical" evidence="2">
    <location>
        <begin position="61"/>
        <end position="87"/>
    </location>
</feature>
<dbReference type="InterPro" id="IPR039031">
    <property type="entry name" value="Mucolipin"/>
</dbReference>
<protein>
    <recommendedName>
        <fullName evidence="4">Ion transport domain-containing protein</fullName>
    </recommendedName>
</protein>
<feature type="region of interest" description="Disordered" evidence="1">
    <location>
        <begin position="106"/>
        <end position="127"/>
    </location>
</feature>
<accession>A0A7S0DP12</accession>
<proteinExistence type="predicted"/>
<feature type="compositionally biased region" description="Polar residues" evidence="1">
    <location>
        <begin position="115"/>
        <end position="127"/>
    </location>
</feature>
<dbReference type="GO" id="GO:0016020">
    <property type="term" value="C:membrane"/>
    <property type="evidence" value="ECO:0007669"/>
    <property type="project" value="TreeGrafter"/>
</dbReference>
<organism evidence="3">
    <name type="scientific">Amorphochlora amoebiformis</name>
    <dbReference type="NCBI Taxonomy" id="1561963"/>
    <lineage>
        <taxon>Eukaryota</taxon>
        <taxon>Sar</taxon>
        <taxon>Rhizaria</taxon>
        <taxon>Cercozoa</taxon>
        <taxon>Chlorarachniophyceae</taxon>
        <taxon>Amorphochlora</taxon>
    </lineage>
</organism>
<gene>
    <name evidence="3" type="ORF">LAMO00422_LOCUS18172</name>
</gene>
<keyword evidence="2" id="KW-1133">Transmembrane helix</keyword>
<keyword evidence="2" id="KW-0812">Transmembrane</keyword>
<evidence type="ECO:0000256" key="1">
    <source>
        <dbReference type="SAM" id="MobiDB-lite"/>
    </source>
</evidence>
<reference evidence="3" key="1">
    <citation type="submission" date="2021-01" db="EMBL/GenBank/DDBJ databases">
        <authorList>
            <person name="Corre E."/>
            <person name="Pelletier E."/>
            <person name="Niang G."/>
            <person name="Scheremetjew M."/>
            <person name="Finn R."/>
            <person name="Kale V."/>
            <person name="Holt S."/>
            <person name="Cochrane G."/>
            <person name="Meng A."/>
            <person name="Brown T."/>
            <person name="Cohen L."/>
        </authorList>
    </citation>
    <scope>NUCLEOTIDE SEQUENCE</scope>
    <source>
        <strain evidence="3">CCMP2058</strain>
    </source>
</reference>
<name>A0A7S0DP12_9EUKA</name>
<evidence type="ECO:0000313" key="3">
    <source>
        <dbReference type="EMBL" id="CAD8459219.1"/>
    </source>
</evidence>
<dbReference type="AlphaFoldDB" id="A0A7S0DP12"/>
<dbReference type="PANTHER" id="PTHR12127">
    <property type="entry name" value="MUCOLIPIN"/>
    <property type="match status" value="1"/>
</dbReference>
<dbReference type="GO" id="GO:0072345">
    <property type="term" value="F:NAADP-sensitive calcium-release channel activity"/>
    <property type="evidence" value="ECO:0007669"/>
    <property type="project" value="TreeGrafter"/>
</dbReference>
<keyword evidence="2" id="KW-0472">Membrane</keyword>
<sequence length="291" mass="33507">MGCIPVFIGFVLCALSMFSQHTPNFRTFDTSVSTFWAVMNGDWLFDNFGDSAQFFPVLSRFFFYAFMILFITVISKLSLSFVEFIFFKAMPQAVHIQKQDVSIHNGHHAEKENPSEPSSIPNITSLNTPRAENPAFRRRLQPVPHRKSSTAVGMLLEHILRCQDIIRSDFEALVKHLELKYPRFEYETALALNHTTKFSNSHIRCPPRAGCTVCGLFGLYNAYHLGFKRGVFRKMKEFCRICKEMNERRKTVATFDSARVGHLRRRMKKQRSVVFGEPIKTSILGFAESSR</sequence>
<evidence type="ECO:0008006" key="4">
    <source>
        <dbReference type="Google" id="ProtNLM"/>
    </source>
</evidence>
<dbReference type="EMBL" id="HBEM01026714">
    <property type="protein sequence ID" value="CAD8459219.1"/>
    <property type="molecule type" value="Transcribed_RNA"/>
</dbReference>